<evidence type="ECO:0000256" key="2">
    <source>
        <dbReference type="ARBA" id="ARBA00011073"/>
    </source>
</evidence>
<dbReference type="Gene3D" id="2.60.120.380">
    <property type="match status" value="2"/>
</dbReference>
<dbReference type="PROSITE" id="PS00137">
    <property type="entry name" value="SUBTILASE_HIS"/>
    <property type="match status" value="1"/>
</dbReference>
<dbReference type="GO" id="GO:0006508">
    <property type="term" value="P:proteolysis"/>
    <property type="evidence" value="ECO:0007669"/>
    <property type="project" value="UniProtKB-KW"/>
</dbReference>
<dbReference type="InterPro" id="IPR007280">
    <property type="entry name" value="Peptidase_C_arc/bac"/>
</dbReference>
<comment type="subcellular location">
    <subcellularLocation>
        <location evidence="1">Secreted</location>
    </subcellularLocation>
</comment>
<dbReference type="Pfam" id="PF00082">
    <property type="entry name" value="Peptidase_S8"/>
    <property type="match status" value="1"/>
</dbReference>
<dbReference type="CDD" id="cd07496">
    <property type="entry name" value="Peptidases_S8_13"/>
    <property type="match status" value="1"/>
</dbReference>
<keyword evidence="15" id="KW-1185">Reference proteome</keyword>
<dbReference type="InterPro" id="IPR000209">
    <property type="entry name" value="Peptidase_S8/S53_dom"/>
</dbReference>
<evidence type="ECO:0000259" key="12">
    <source>
        <dbReference type="Pfam" id="PF00082"/>
    </source>
</evidence>
<feature type="domain" description="Peptidase C-terminal archaeal/bacterial" evidence="13">
    <location>
        <begin position="484"/>
        <end position="551"/>
    </location>
</feature>
<dbReference type="PANTHER" id="PTHR43806:SF11">
    <property type="entry name" value="CEREVISIN-RELATED"/>
    <property type="match status" value="1"/>
</dbReference>
<dbReference type="InterPro" id="IPR036852">
    <property type="entry name" value="Peptidase_S8/S53_dom_sf"/>
</dbReference>
<organism evidence="14 15">
    <name type="scientific">Povalibacter uvarum</name>
    <dbReference type="NCBI Taxonomy" id="732238"/>
    <lineage>
        <taxon>Bacteria</taxon>
        <taxon>Pseudomonadati</taxon>
        <taxon>Pseudomonadota</taxon>
        <taxon>Gammaproteobacteria</taxon>
        <taxon>Steroidobacterales</taxon>
        <taxon>Steroidobacteraceae</taxon>
        <taxon>Povalibacter</taxon>
    </lineage>
</organism>
<dbReference type="FunFam" id="3.40.50.200:FF:000022">
    <property type="entry name" value="Extracellular protease"/>
    <property type="match status" value="1"/>
</dbReference>
<reference evidence="14 15" key="1">
    <citation type="submission" date="2020-08" db="EMBL/GenBank/DDBJ databases">
        <title>Genomic Encyclopedia of Type Strains, Phase IV (KMG-IV): sequencing the most valuable type-strain genomes for metagenomic binning, comparative biology and taxonomic classification.</title>
        <authorList>
            <person name="Goeker M."/>
        </authorList>
    </citation>
    <scope>NUCLEOTIDE SEQUENCE [LARGE SCALE GENOMIC DNA]</scope>
    <source>
        <strain evidence="14 15">DSM 26723</strain>
    </source>
</reference>
<feature type="signal peptide" evidence="11">
    <location>
        <begin position="1"/>
        <end position="28"/>
    </location>
</feature>
<dbReference type="PANTHER" id="PTHR43806">
    <property type="entry name" value="PEPTIDASE S8"/>
    <property type="match status" value="1"/>
</dbReference>
<evidence type="ECO:0000256" key="5">
    <source>
        <dbReference type="ARBA" id="ARBA00022729"/>
    </source>
</evidence>
<dbReference type="InterPro" id="IPR015500">
    <property type="entry name" value="Peptidase_S8_subtilisin-rel"/>
</dbReference>
<evidence type="ECO:0000256" key="11">
    <source>
        <dbReference type="SAM" id="SignalP"/>
    </source>
</evidence>
<feature type="active site" description="Charge relay system" evidence="9">
    <location>
        <position position="159"/>
    </location>
</feature>
<dbReference type="PRINTS" id="PR00723">
    <property type="entry name" value="SUBTILISIN"/>
</dbReference>
<name>A0A841HQX6_9GAMM</name>
<dbReference type="InterPro" id="IPR022398">
    <property type="entry name" value="Peptidase_S8_His-AS"/>
</dbReference>
<feature type="chain" id="PRO_5032765868" evidence="11">
    <location>
        <begin position="29"/>
        <end position="671"/>
    </location>
</feature>
<evidence type="ECO:0000313" key="15">
    <source>
        <dbReference type="Proteomes" id="UP000588068"/>
    </source>
</evidence>
<dbReference type="Gene3D" id="3.40.50.200">
    <property type="entry name" value="Peptidase S8/S53 domain"/>
    <property type="match status" value="1"/>
</dbReference>
<dbReference type="InterPro" id="IPR023828">
    <property type="entry name" value="Peptidase_S8_Ser-AS"/>
</dbReference>
<keyword evidence="3" id="KW-0964">Secreted</keyword>
<dbReference type="InterPro" id="IPR050131">
    <property type="entry name" value="Peptidase_S8_subtilisin-like"/>
</dbReference>
<keyword evidence="8" id="KW-0865">Zymogen</keyword>
<dbReference type="SUPFAM" id="SSF52743">
    <property type="entry name" value="Subtilisin-like"/>
    <property type="match status" value="1"/>
</dbReference>
<comment type="caution">
    <text evidence="14">The sequence shown here is derived from an EMBL/GenBank/DDBJ whole genome shotgun (WGS) entry which is preliminary data.</text>
</comment>
<feature type="active site" description="Charge relay system" evidence="9">
    <location>
        <position position="398"/>
    </location>
</feature>
<evidence type="ECO:0000313" key="14">
    <source>
        <dbReference type="EMBL" id="MBB6094729.1"/>
    </source>
</evidence>
<dbReference type="InterPro" id="IPR034176">
    <property type="entry name" value="Peptidases_S8_13"/>
</dbReference>
<keyword evidence="5 11" id="KW-0732">Signal</keyword>
<keyword evidence="7 9" id="KW-0720">Serine protease</keyword>
<dbReference type="EC" id="3.4.21.-" evidence="14"/>
<proteinExistence type="inferred from homology"/>
<evidence type="ECO:0000256" key="4">
    <source>
        <dbReference type="ARBA" id="ARBA00022670"/>
    </source>
</evidence>
<evidence type="ECO:0000256" key="6">
    <source>
        <dbReference type="ARBA" id="ARBA00022801"/>
    </source>
</evidence>
<keyword evidence="4 9" id="KW-0645">Protease</keyword>
<dbReference type="FunFam" id="2.60.120.380:FF:000013">
    <property type="entry name" value="Alkaline serine protease"/>
    <property type="match status" value="1"/>
</dbReference>
<evidence type="ECO:0000256" key="1">
    <source>
        <dbReference type="ARBA" id="ARBA00004613"/>
    </source>
</evidence>
<evidence type="ECO:0000256" key="7">
    <source>
        <dbReference type="ARBA" id="ARBA00022825"/>
    </source>
</evidence>
<dbReference type="GO" id="GO:0004252">
    <property type="term" value="F:serine-type endopeptidase activity"/>
    <property type="evidence" value="ECO:0007669"/>
    <property type="project" value="UniProtKB-UniRule"/>
</dbReference>
<evidence type="ECO:0000256" key="10">
    <source>
        <dbReference type="SAM" id="MobiDB-lite"/>
    </source>
</evidence>
<evidence type="ECO:0000256" key="8">
    <source>
        <dbReference type="ARBA" id="ARBA00023145"/>
    </source>
</evidence>
<dbReference type="Pfam" id="PF04151">
    <property type="entry name" value="PPC"/>
    <property type="match status" value="1"/>
</dbReference>
<keyword evidence="6 9" id="KW-0378">Hydrolase</keyword>
<comment type="similarity">
    <text evidence="2 9">Belongs to the peptidase S8 family.</text>
</comment>
<feature type="region of interest" description="Disordered" evidence="10">
    <location>
        <begin position="189"/>
        <end position="219"/>
    </location>
</feature>
<dbReference type="PROSITE" id="PS51892">
    <property type="entry name" value="SUBTILASE"/>
    <property type="match status" value="1"/>
</dbReference>
<dbReference type="AlphaFoldDB" id="A0A841HQX6"/>
<dbReference type="EMBL" id="JACHHZ010000004">
    <property type="protein sequence ID" value="MBB6094729.1"/>
    <property type="molecule type" value="Genomic_DNA"/>
</dbReference>
<evidence type="ECO:0000259" key="13">
    <source>
        <dbReference type="Pfam" id="PF04151"/>
    </source>
</evidence>
<accession>A0A841HQX6</accession>
<protein>
    <submittedName>
        <fullName evidence="14">Serine protease</fullName>
        <ecNumber evidence="14">3.4.21.-</ecNumber>
    </submittedName>
</protein>
<evidence type="ECO:0000256" key="9">
    <source>
        <dbReference type="PROSITE-ProRule" id="PRU01240"/>
    </source>
</evidence>
<gene>
    <name evidence="14" type="ORF">HNQ60_003616</name>
</gene>
<dbReference type="GO" id="GO:0005576">
    <property type="term" value="C:extracellular region"/>
    <property type="evidence" value="ECO:0007669"/>
    <property type="project" value="UniProtKB-SubCell"/>
</dbReference>
<evidence type="ECO:0000256" key="3">
    <source>
        <dbReference type="ARBA" id="ARBA00022525"/>
    </source>
</evidence>
<sequence>MKFSLRSAFACAAAASAVFAFSVGTALAQSTDGPPQRVIVKWRGAGIAAQSTTASRVVTDAEARIGVATTSLRTTATGAEVRRLSRRVTQQELNDLVTTLRADPSVEYAEEDRMMKRLLTPNDSRYAEQWHYYEANGGLNLPPAWDITTGAGITVAVLDTGYRPHADLVANIVGGYDFISDSFVGNDGNARDTDAQDPGDWYTAGQCPPDPGASDSSWHGTHVAGTVAAVSNNGSGVAGVAFGARVLPLRVLGRCGGYTSDIADAIVWASGGAVSGVPANSNVARVISMSLGGQGSCDTTTQNAINSARSRGSVVVVAAGNEQQNAANVSPASCSGVITVASVNRNGGRAWYSNFGAVVDVAAPGGDTTVTANGVLSTLNSGATTPGSDNYEFYQGTSMATPHVAGVVALMLSRNGALTPDEVETRLRSSTRAFPASCSQCGTGIVDALAAVNAATGGGGGGGSELQNGVAVSNLSGGTGAELRYTMNVPAGATNLQFQISGGTGDADLYVRFGSAPTTSTYDCRPYLGGNSETCTIAAPQTGTYHVMVRGYSSFSGLTLRGSYSTGGSGCAAGFTSYTGSLSSGGSAYLPTSAGFSAVAGLHSGRLTGPGGADFDLFLQRRSGSSWVVAARSEGSTSTESIDYNGAANTYRWRVLAYSGSGSYRLCVKTP</sequence>
<feature type="active site" description="Charge relay system" evidence="9">
    <location>
        <position position="219"/>
    </location>
</feature>
<dbReference type="Proteomes" id="UP000588068">
    <property type="component" value="Unassembled WGS sequence"/>
</dbReference>
<dbReference type="PROSITE" id="PS00138">
    <property type="entry name" value="SUBTILASE_SER"/>
    <property type="match status" value="1"/>
</dbReference>
<dbReference type="RefSeq" id="WP_184334132.1">
    <property type="nucleotide sequence ID" value="NZ_JACHHZ010000004.1"/>
</dbReference>
<feature type="domain" description="Peptidase S8/S53" evidence="12">
    <location>
        <begin position="150"/>
        <end position="444"/>
    </location>
</feature>